<dbReference type="EMBL" id="MU004241">
    <property type="protein sequence ID" value="KAF2665249.1"/>
    <property type="molecule type" value="Genomic_DNA"/>
</dbReference>
<keyword evidence="1" id="KW-0732">Signal</keyword>
<evidence type="ECO:0000313" key="2">
    <source>
        <dbReference type="EMBL" id="KAF2665249.1"/>
    </source>
</evidence>
<evidence type="ECO:0000256" key="1">
    <source>
        <dbReference type="SAM" id="SignalP"/>
    </source>
</evidence>
<accession>A0A6A6TYT5</accession>
<proteinExistence type="predicted"/>
<gene>
    <name evidence="2" type="ORF">BT63DRAFT_443500</name>
</gene>
<dbReference type="AlphaFoldDB" id="A0A6A6TYT5"/>
<keyword evidence="3" id="KW-1185">Reference proteome</keyword>
<sequence length="148" mass="15815">MHAVNLLVSTLLATTAVYAVPTNEMTVHMDVSKIGQQVDDYNCKAAPECSSTPNLFQDCVNAMNSLNPNITYESNQANPNPSTSKAGACSGHCGIFVSSTNTQLTCQVKGDSLKLFGEFIVNHGCPNCGQFTWAGEQCAVQRAYLAQC</sequence>
<dbReference type="OrthoDB" id="1896086at2759"/>
<feature type="signal peptide" evidence="1">
    <location>
        <begin position="1"/>
        <end position="19"/>
    </location>
</feature>
<protein>
    <submittedName>
        <fullName evidence="2">Uncharacterized protein</fullName>
    </submittedName>
</protein>
<organism evidence="2 3">
    <name type="scientific">Microthyrium microscopicum</name>
    <dbReference type="NCBI Taxonomy" id="703497"/>
    <lineage>
        <taxon>Eukaryota</taxon>
        <taxon>Fungi</taxon>
        <taxon>Dikarya</taxon>
        <taxon>Ascomycota</taxon>
        <taxon>Pezizomycotina</taxon>
        <taxon>Dothideomycetes</taxon>
        <taxon>Dothideomycetes incertae sedis</taxon>
        <taxon>Microthyriales</taxon>
        <taxon>Microthyriaceae</taxon>
        <taxon>Microthyrium</taxon>
    </lineage>
</organism>
<dbReference type="Proteomes" id="UP000799302">
    <property type="component" value="Unassembled WGS sequence"/>
</dbReference>
<name>A0A6A6TYT5_9PEZI</name>
<feature type="chain" id="PRO_5025546791" evidence="1">
    <location>
        <begin position="20"/>
        <end position="148"/>
    </location>
</feature>
<reference evidence="2" key="1">
    <citation type="journal article" date="2020" name="Stud. Mycol.">
        <title>101 Dothideomycetes genomes: a test case for predicting lifestyles and emergence of pathogens.</title>
        <authorList>
            <person name="Haridas S."/>
            <person name="Albert R."/>
            <person name="Binder M."/>
            <person name="Bloem J."/>
            <person name="Labutti K."/>
            <person name="Salamov A."/>
            <person name="Andreopoulos B."/>
            <person name="Baker S."/>
            <person name="Barry K."/>
            <person name="Bills G."/>
            <person name="Bluhm B."/>
            <person name="Cannon C."/>
            <person name="Castanera R."/>
            <person name="Culley D."/>
            <person name="Daum C."/>
            <person name="Ezra D."/>
            <person name="Gonzalez J."/>
            <person name="Henrissat B."/>
            <person name="Kuo A."/>
            <person name="Liang C."/>
            <person name="Lipzen A."/>
            <person name="Lutzoni F."/>
            <person name="Magnuson J."/>
            <person name="Mondo S."/>
            <person name="Nolan M."/>
            <person name="Ohm R."/>
            <person name="Pangilinan J."/>
            <person name="Park H.-J."/>
            <person name="Ramirez L."/>
            <person name="Alfaro M."/>
            <person name="Sun H."/>
            <person name="Tritt A."/>
            <person name="Yoshinaga Y."/>
            <person name="Zwiers L.-H."/>
            <person name="Turgeon B."/>
            <person name="Goodwin S."/>
            <person name="Spatafora J."/>
            <person name="Crous P."/>
            <person name="Grigoriev I."/>
        </authorList>
    </citation>
    <scope>NUCLEOTIDE SEQUENCE</scope>
    <source>
        <strain evidence="2">CBS 115976</strain>
    </source>
</reference>
<evidence type="ECO:0000313" key="3">
    <source>
        <dbReference type="Proteomes" id="UP000799302"/>
    </source>
</evidence>